<evidence type="ECO:0000313" key="1">
    <source>
        <dbReference type="EMBL" id="MEV4287402.1"/>
    </source>
</evidence>
<dbReference type="InterPro" id="IPR001387">
    <property type="entry name" value="Cro/C1-type_HTH"/>
</dbReference>
<protein>
    <submittedName>
        <fullName evidence="1">Helix-turn-helix transcriptional regulator</fullName>
    </submittedName>
</protein>
<proteinExistence type="predicted"/>
<dbReference type="RefSeq" id="WP_364450833.1">
    <property type="nucleotide sequence ID" value="NZ_JBFARM010000005.1"/>
</dbReference>
<dbReference type="EMBL" id="JBFARM010000005">
    <property type="protein sequence ID" value="MEV4287402.1"/>
    <property type="molecule type" value="Genomic_DNA"/>
</dbReference>
<sequence>MNQPLHLQLREIRRDIRLYQHQLADQIGVKKAAITCWDSGRKTPFVRHADAYARAVDHRLVVADGDTILGDLIGVLPTLPELRRQRGITQEVVSRSMWTSRKAVISLEGRIRRGDNLLLTTVEGYLAGLGLAARLVPAEQLERAA</sequence>
<dbReference type="CDD" id="cd00093">
    <property type="entry name" value="HTH_XRE"/>
    <property type="match status" value="1"/>
</dbReference>
<comment type="caution">
    <text evidence="1">The sequence shown here is derived from an EMBL/GenBank/DDBJ whole genome shotgun (WGS) entry which is preliminary data.</text>
</comment>
<evidence type="ECO:0000313" key="2">
    <source>
        <dbReference type="Proteomes" id="UP001552427"/>
    </source>
</evidence>
<organism evidence="1 2">
    <name type="scientific">Nonomuraea bangladeshensis</name>
    <dbReference type="NCBI Taxonomy" id="404385"/>
    <lineage>
        <taxon>Bacteria</taxon>
        <taxon>Bacillati</taxon>
        <taxon>Actinomycetota</taxon>
        <taxon>Actinomycetes</taxon>
        <taxon>Streptosporangiales</taxon>
        <taxon>Streptosporangiaceae</taxon>
        <taxon>Nonomuraea</taxon>
    </lineage>
</organism>
<dbReference type="SUPFAM" id="SSF47413">
    <property type="entry name" value="lambda repressor-like DNA-binding domains"/>
    <property type="match status" value="1"/>
</dbReference>
<dbReference type="InterPro" id="IPR010982">
    <property type="entry name" value="Lambda_DNA-bd_dom_sf"/>
</dbReference>
<name>A0ABV3H4E8_9ACTN</name>
<dbReference type="Gene3D" id="1.10.260.40">
    <property type="entry name" value="lambda repressor-like DNA-binding domains"/>
    <property type="match status" value="1"/>
</dbReference>
<reference evidence="1 2" key="1">
    <citation type="submission" date="2024-06" db="EMBL/GenBank/DDBJ databases">
        <title>The Natural Products Discovery Center: Release of the First 8490 Sequenced Strains for Exploring Actinobacteria Biosynthetic Diversity.</title>
        <authorList>
            <person name="Kalkreuter E."/>
            <person name="Kautsar S.A."/>
            <person name="Yang D."/>
            <person name="Bader C.D."/>
            <person name="Teijaro C.N."/>
            <person name="Fluegel L."/>
            <person name="Davis C.M."/>
            <person name="Simpson J.R."/>
            <person name="Lauterbach L."/>
            <person name="Steele A.D."/>
            <person name="Gui C."/>
            <person name="Meng S."/>
            <person name="Li G."/>
            <person name="Viehrig K."/>
            <person name="Ye F."/>
            <person name="Su P."/>
            <person name="Kiefer A.F."/>
            <person name="Nichols A."/>
            <person name="Cepeda A.J."/>
            <person name="Yan W."/>
            <person name="Fan B."/>
            <person name="Jiang Y."/>
            <person name="Adhikari A."/>
            <person name="Zheng C.-J."/>
            <person name="Schuster L."/>
            <person name="Cowan T.M."/>
            <person name="Smanski M.J."/>
            <person name="Chevrette M.G."/>
            <person name="De Carvalho L.P.S."/>
            <person name="Shen B."/>
        </authorList>
    </citation>
    <scope>NUCLEOTIDE SEQUENCE [LARGE SCALE GENOMIC DNA]</scope>
    <source>
        <strain evidence="1 2">NPDC049574</strain>
    </source>
</reference>
<gene>
    <name evidence="1" type="ORF">AB0K40_18000</name>
</gene>
<dbReference type="Proteomes" id="UP001552427">
    <property type="component" value="Unassembled WGS sequence"/>
</dbReference>
<accession>A0ABV3H4E8</accession>
<keyword evidence="2" id="KW-1185">Reference proteome</keyword>